<evidence type="ECO:0000313" key="3">
    <source>
        <dbReference type="Proteomes" id="UP000516305"/>
    </source>
</evidence>
<proteinExistence type="predicted"/>
<dbReference type="Pfam" id="PF12706">
    <property type="entry name" value="Lactamase_B_2"/>
    <property type="match status" value="1"/>
</dbReference>
<feature type="domain" description="Metallo-beta-lactamase" evidence="1">
    <location>
        <begin position="65"/>
        <end position="265"/>
    </location>
</feature>
<evidence type="ECO:0000313" key="2">
    <source>
        <dbReference type="EMBL" id="QNR25643.1"/>
    </source>
</evidence>
<organism evidence="2 3">
    <name type="scientific">Croceimicrobium hydrocarbonivorans</name>
    <dbReference type="NCBI Taxonomy" id="2761580"/>
    <lineage>
        <taxon>Bacteria</taxon>
        <taxon>Pseudomonadati</taxon>
        <taxon>Bacteroidota</taxon>
        <taxon>Flavobacteriia</taxon>
        <taxon>Flavobacteriales</taxon>
        <taxon>Owenweeksiaceae</taxon>
        <taxon>Croceimicrobium</taxon>
    </lineage>
</organism>
<dbReference type="Proteomes" id="UP000516305">
    <property type="component" value="Chromosome"/>
</dbReference>
<sequence>MRPNFKIWIGILISLQLSAQKLMVLGRAQDAGKPQLGCEKECCQPGATKGNVVSLAWLEPDSAQWTLIEASPDISEQFQLIPQGYGRLPKAVYVSHAHIGHYTGLMYFGREACNTHQLPLFCGERMAEFLSTNGPWSQLFELQNLKLHPQKASLKAADLIAQVDSPGIYVFKVPHRDEFSETLAYIIKGKSKTALFIPDIDKWQLWDEDIVELVQAVDYALLDATFYNAEELPGRDMSEIPHPFVVESMALFDRLDTEEKAKIHFIHLNHSNPLWKPQSDAFKEVEAKGYRLSWKGQIFNL</sequence>
<protein>
    <submittedName>
        <fullName evidence="2">Pyrroloquinoline quinone biosynthesis protein PqqB</fullName>
    </submittedName>
</protein>
<dbReference type="InterPro" id="IPR036866">
    <property type="entry name" value="RibonucZ/Hydroxyglut_hydro"/>
</dbReference>
<evidence type="ECO:0000259" key="1">
    <source>
        <dbReference type="Pfam" id="PF12706"/>
    </source>
</evidence>
<dbReference type="EMBL" id="CP060139">
    <property type="protein sequence ID" value="QNR25643.1"/>
    <property type="molecule type" value="Genomic_DNA"/>
</dbReference>
<dbReference type="SUPFAM" id="SSF56281">
    <property type="entry name" value="Metallo-hydrolase/oxidoreductase"/>
    <property type="match status" value="1"/>
</dbReference>
<dbReference type="InterPro" id="IPR001279">
    <property type="entry name" value="Metallo-B-lactamas"/>
</dbReference>
<accession>A0A7H0VIU5</accession>
<gene>
    <name evidence="2" type="ORF">H4K34_07320</name>
</gene>
<reference evidence="2 3" key="1">
    <citation type="submission" date="2020-08" db="EMBL/GenBank/DDBJ databases">
        <title>Croceimicrobium hydrocarbonivorans gen. nov., sp. nov., a novel marine bacterium isolated from a bacterial consortium that degrades polyethylene terephthalate.</title>
        <authorList>
            <person name="Liu R."/>
        </authorList>
    </citation>
    <scope>NUCLEOTIDE SEQUENCE [LARGE SCALE GENOMIC DNA]</scope>
    <source>
        <strain evidence="2 3">A20-9</strain>
    </source>
</reference>
<keyword evidence="3" id="KW-1185">Reference proteome</keyword>
<dbReference type="Gene3D" id="3.60.15.10">
    <property type="entry name" value="Ribonuclease Z/Hydroxyacylglutathione hydrolase-like"/>
    <property type="match status" value="1"/>
</dbReference>
<dbReference type="RefSeq" id="WP_210760169.1">
    <property type="nucleotide sequence ID" value="NZ_CP060139.1"/>
</dbReference>
<dbReference type="AlphaFoldDB" id="A0A7H0VIU5"/>
<dbReference type="KEGG" id="chyd:H4K34_07320"/>
<name>A0A7H0VIU5_9FLAO</name>